<feature type="compositionally biased region" description="Low complexity" evidence="1">
    <location>
        <begin position="220"/>
        <end position="236"/>
    </location>
</feature>
<comment type="caution">
    <text evidence="2">The sequence shown here is derived from an EMBL/GenBank/DDBJ whole genome shotgun (WGS) entry which is preliminary data.</text>
</comment>
<name>A0A9P1I3K6_9PELO</name>
<protein>
    <submittedName>
        <fullName evidence="2">Uncharacterized protein</fullName>
    </submittedName>
</protein>
<sequence>MDDMFVVPISEFDRERLLPFARSRPAPEEPFNFRKSGTRLTASKKILDKAMQDFKDLNDTAREEEIEASLFAFSRNYRLNQTVQDETFEDELGASFIKAMDEGRDRVLAKIDRGDYFPDCGSSGSRGNQIPTQSKQHIGPLFSMRSIDLPQSSGTDKNKKQSAPKNIPVVSKSIRQSSNSKNYGMNSANSTISIISSKSKIPATIRTKSPAINSLKISTKASSKNVNKVSAVVPNKPTKPKVGRPSKMSSTKTTAEDSSSMKSPSSSSVNQDRPRRYKKRASTKAIDYSDDRNCAATKYGISKAQKLSTRSSSSGKQKVENKTSGNSTSPRNVPLLSSKNSPSFFNKRYGRRSTAARVNYSEARNQ</sequence>
<dbReference type="EMBL" id="CANHGI010000001">
    <property type="protein sequence ID" value="CAI5437698.1"/>
    <property type="molecule type" value="Genomic_DNA"/>
</dbReference>
<dbReference type="Proteomes" id="UP001152747">
    <property type="component" value="Unassembled WGS sequence"/>
</dbReference>
<dbReference type="AlphaFoldDB" id="A0A9P1I3K6"/>
<evidence type="ECO:0000256" key="1">
    <source>
        <dbReference type="SAM" id="MobiDB-lite"/>
    </source>
</evidence>
<organism evidence="2 3">
    <name type="scientific">Caenorhabditis angaria</name>
    <dbReference type="NCBI Taxonomy" id="860376"/>
    <lineage>
        <taxon>Eukaryota</taxon>
        <taxon>Metazoa</taxon>
        <taxon>Ecdysozoa</taxon>
        <taxon>Nematoda</taxon>
        <taxon>Chromadorea</taxon>
        <taxon>Rhabditida</taxon>
        <taxon>Rhabditina</taxon>
        <taxon>Rhabditomorpha</taxon>
        <taxon>Rhabditoidea</taxon>
        <taxon>Rhabditidae</taxon>
        <taxon>Peloderinae</taxon>
        <taxon>Caenorhabditis</taxon>
    </lineage>
</organism>
<feature type="compositionally biased region" description="Polar residues" evidence="1">
    <location>
        <begin position="122"/>
        <end position="136"/>
    </location>
</feature>
<keyword evidence="3" id="KW-1185">Reference proteome</keyword>
<accession>A0A9P1I3K6</accession>
<feature type="compositionally biased region" description="Polar residues" evidence="1">
    <location>
        <begin position="247"/>
        <end position="257"/>
    </location>
</feature>
<gene>
    <name evidence="2" type="ORF">CAMP_LOCUS335</name>
</gene>
<evidence type="ECO:0000313" key="3">
    <source>
        <dbReference type="Proteomes" id="UP001152747"/>
    </source>
</evidence>
<feature type="region of interest" description="Disordered" evidence="1">
    <location>
        <begin position="220"/>
        <end position="366"/>
    </location>
</feature>
<evidence type="ECO:0000313" key="2">
    <source>
        <dbReference type="EMBL" id="CAI5437698.1"/>
    </source>
</evidence>
<proteinExistence type="predicted"/>
<feature type="compositionally biased region" description="Polar residues" evidence="1">
    <location>
        <begin position="173"/>
        <end position="185"/>
    </location>
</feature>
<feature type="compositionally biased region" description="Low complexity" evidence="1">
    <location>
        <begin position="258"/>
        <end position="268"/>
    </location>
</feature>
<reference evidence="2" key="1">
    <citation type="submission" date="2022-11" db="EMBL/GenBank/DDBJ databases">
        <authorList>
            <person name="Kikuchi T."/>
        </authorList>
    </citation>
    <scope>NUCLEOTIDE SEQUENCE</scope>
    <source>
        <strain evidence="2">PS1010</strain>
    </source>
</reference>
<feature type="compositionally biased region" description="Polar residues" evidence="1">
    <location>
        <begin position="305"/>
        <end position="344"/>
    </location>
</feature>
<feature type="region of interest" description="Disordered" evidence="1">
    <location>
        <begin position="120"/>
        <end position="187"/>
    </location>
</feature>